<dbReference type="AlphaFoldDB" id="A0A0F6YIS4"/>
<dbReference type="PANTHER" id="PTHR30231:SF4">
    <property type="entry name" value="PROTEIN NEN2"/>
    <property type="match status" value="1"/>
</dbReference>
<dbReference type="Proteomes" id="UP000034883">
    <property type="component" value="Chromosome"/>
</dbReference>
<evidence type="ECO:0000313" key="5">
    <source>
        <dbReference type="EMBL" id="AKF06103.1"/>
    </source>
</evidence>
<proteinExistence type="predicted"/>
<organism evidence="5 6">
    <name type="scientific">Sandaracinus amylolyticus</name>
    <dbReference type="NCBI Taxonomy" id="927083"/>
    <lineage>
        <taxon>Bacteria</taxon>
        <taxon>Pseudomonadati</taxon>
        <taxon>Myxococcota</taxon>
        <taxon>Polyangia</taxon>
        <taxon>Polyangiales</taxon>
        <taxon>Sandaracinaceae</taxon>
        <taxon>Sandaracinus</taxon>
    </lineage>
</organism>
<sequence>MSKLLRPLAILDTETTGLDHTRNEIIDVAVLRVDPVTLTVEREYAARVRPAHPERLTPDAHAVNGFDAARWDGAIGIGAAMHDVHELTRGCVLAGHNIDFDLGFVNGACRRAALGDLEVHHHRVDTGTLAWPLLQAGAVESLRLDAICAHLGIEIAGAHTARGDVHRTLAVLRALLQRFAGWRPPLTLVHGARA</sequence>
<dbReference type="EMBL" id="CP011125">
    <property type="protein sequence ID" value="AKF06103.1"/>
    <property type="molecule type" value="Genomic_DNA"/>
</dbReference>
<reference evidence="5 6" key="1">
    <citation type="submission" date="2015-03" db="EMBL/GenBank/DDBJ databases">
        <title>Genome assembly of Sandaracinus amylolyticus DSM 53668.</title>
        <authorList>
            <person name="Sharma G."/>
            <person name="Subramanian S."/>
        </authorList>
    </citation>
    <scope>NUCLEOTIDE SEQUENCE [LARGE SCALE GENOMIC DNA]</scope>
    <source>
        <strain evidence="5 6">DSM 53668</strain>
    </source>
</reference>
<dbReference type="SUPFAM" id="SSF53098">
    <property type="entry name" value="Ribonuclease H-like"/>
    <property type="match status" value="1"/>
</dbReference>
<keyword evidence="1" id="KW-0540">Nuclease</keyword>
<dbReference type="CDD" id="cd06127">
    <property type="entry name" value="DEDDh"/>
    <property type="match status" value="1"/>
</dbReference>
<dbReference type="GO" id="GO:0008408">
    <property type="term" value="F:3'-5' exonuclease activity"/>
    <property type="evidence" value="ECO:0007669"/>
    <property type="project" value="TreeGrafter"/>
</dbReference>
<evidence type="ECO:0000259" key="4">
    <source>
        <dbReference type="SMART" id="SM00479"/>
    </source>
</evidence>
<protein>
    <recommendedName>
        <fullName evidence="4">Exonuclease domain-containing protein</fullName>
    </recommendedName>
</protein>
<dbReference type="STRING" id="927083.DB32_003252"/>
<dbReference type="SMART" id="SM00479">
    <property type="entry name" value="EXOIII"/>
    <property type="match status" value="1"/>
</dbReference>
<feature type="domain" description="Exonuclease" evidence="4">
    <location>
        <begin position="7"/>
        <end position="181"/>
    </location>
</feature>
<dbReference type="OrthoDB" id="9803913at2"/>
<dbReference type="GO" id="GO:0006259">
    <property type="term" value="P:DNA metabolic process"/>
    <property type="evidence" value="ECO:0007669"/>
    <property type="project" value="UniProtKB-ARBA"/>
</dbReference>
<gene>
    <name evidence="5" type="ORF">DB32_003252</name>
</gene>
<evidence type="ECO:0000256" key="3">
    <source>
        <dbReference type="ARBA" id="ARBA00022839"/>
    </source>
</evidence>
<keyword evidence="3" id="KW-0269">Exonuclease</keyword>
<dbReference type="Gene3D" id="3.30.420.10">
    <property type="entry name" value="Ribonuclease H-like superfamily/Ribonuclease H"/>
    <property type="match status" value="1"/>
</dbReference>
<dbReference type="InterPro" id="IPR036397">
    <property type="entry name" value="RNaseH_sf"/>
</dbReference>
<keyword evidence="6" id="KW-1185">Reference proteome</keyword>
<evidence type="ECO:0000256" key="2">
    <source>
        <dbReference type="ARBA" id="ARBA00022801"/>
    </source>
</evidence>
<evidence type="ECO:0000313" key="6">
    <source>
        <dbReference type="Proteomes" id="UP000034883"/>
    </source>
</evidence>
<dbReference type="KEGG" id="samy:DB32_003252"/>
<accession>A0A0F6YIS4</accession>
<keyword evidence="2" id="KW-0378">Hydrolase</keyword>
<dbReference type="GO" id="GO:0003676">
    <property type="term" value="F:nucleic acid binding"/>
    <property type="evidence" value="ECO:0007669"/>
    <property type="project" value="InterPro"/>
</dbReference>
<dbReference type="Pfam" id="PF00929">
    <property type="entry name" value="RNase_T"/>
    <property type="match status" value="1"/>
</dbReference>
<name>A0A0F6YIS4_9BACT</name>
<dbReference type="PANTHER" id="PTHR30231">
    <property type="entry name" value="DNA POLYMERASE III SUBUNIT EPSILON"/>
    <property type="match status" value="1"/>
</dbReference>
<dbReference type="InterPro" id="IPR012337">
    <property type="entry name" value="RNaseH-like_sf"/>
</dbReference>
<dbReference type="InterPro" id="IPR013520">
    <property type="entry name" value="Ribonucl_H"/>
</dbReference>
<dbReference type="RefSeq" id="WP_053233312.1">
    <property type="nucleotide sequence ID" value="NZ_CP011125.1"/>
</dbReference>
<dbReference type="GO" id="GO:0005829">
    <property type="term" value="C:cytosol"/>
    <property type="evidence" value="ECO:0007669"/>
    <property type="project" value="TreeGrafter"/>
</dbReference>
<evidence type="ECO:0000256" key="1">
    <source>
        <dbReference type="ARBA" id="ARBA00022722"/>
    </source>
</evidence>